<dbReference type="Proteomes" id="UP000095401">
    <property type="component" value="Chromosome"/>
</dbReference>
<name>A0A1D8IP63_9GAMM</name>
<evidence type="ECO:0008006" key="3">
    <source>
        <dbReference type="Google" id="ProtNLM"/>
    </source>
</evidence>
<evidence type="ECO:0000313" key="2">
    <source>
        <dbReference type="Proteomes" id="UP000095401"/>
    </source>
</evidence>
<dbReference type="GO" id="GO:0097367">
    <property type="term" value="F:carbohydrate derivative binding"/>
    <property type="evidence" value="ECO:0007669"/>
    <property type="project" value="InterPro"/>
</dbReference>
<dbReference type="InterPro" id="IPR046348">
    <property type="entry name" value="SIS_dom_sf"/>
</dbReference>
<dbReference type="PROSITE" id="PS51463">
    <property type="entry name" value="P_GLUCOSE_ISOMERASE_3"/>
    <property type="match status" value="1"/>
</dbReference>
<dbReference type="KEGG" id="aprs:BI364_10300"/>
<dbReference type="EMBL" id="CP017415">
    <property type="protein sequence ID" value="AOU98298.1"/>
    <property type="molecule type" value="Genomic_DNA"/>
</dbReference>
<dbReference type="InterPro" id="IPR001672">
    <property type="entry name" value="G6P_Isomerase"/>
</dbReference>
<gene>
    <name evidence="1" type="ORF">BI364_10300</name>
</gene>
<dbReference type="Gene3D" id="3.40.50.10490">
    <property type="entry name" value="Glucose-6-phosphate isomerase like protein, domain 1"/>
    <property type="match status" value="1"/>
</dbReference>
<reference evidence="2" key="1">
    <citation type="submission" date="2016-09" db="EMBL/GenBank/DDBJ databases">
        <title>Acidihalobacter prosperus F5.</title>
        <authorList>
            <person name="Khaleque H.N."/>
            <person name="Ramsay J.P."/>
            <person name="Kaksonen A.H."/>
            <person name="Boxall N.J."/>
            <person name="Watkin E.L.J."/>
        </authorList>
    </citation>
    <scope>NUCLEOTIDE SEQUENCE [LARGE SCALE GENOMIC DNA]</scope>
    <source>
        <strain evidence="2">F5</strain>
    </source>
</reference>
<evidence type="ECO:0000313" key="1">
    <source>
        <dbReference type="EMBL" id="AOU98298.1"/>
    </source>
</evidence>
<accession>A0A1D8IP63</accession>
<dbReference type="GO" id="GO:0006096">
    <property type="term" value="P:glycolytic process"/>
    <property type="evidence" value="ECO:0007669"/>
    <property type="project" value="InterPro"/>
</dbReference>
<dbReference type="GO" id="GO:0004347">
    <property type="term" value="F:glucose-6-phosphate isomerase activity"/>
    <property type="evidence" value="ECO:0007669"/>
    <property type="project" value="InterPro"/>
</dbReference>
<keyword evidence="2" id="KW-1185">Reference proteome</keyword>
<organism evidence="1 2">
    <name type="scientific">Acidihalobacter yilgarnensis</name>
    <dbReference type="NCBI Taxonomy" id="2819280"/>
    <lineage>
        <taxon>Bacteria</taxon>
        <taxon>Pseudomonadati</taxon>
        <taxon>Pseudomonadota</taxon>
        <taxon>Gammaproteobacteria</taxon>
        <taxon>Chromatiales</taxon>
        <taxon>Ectothiorhodospiraceae</taxon>
        <taxon>Acidihalobacter</taxon>
    </lineage>
</organism>
<dbReference type="SUPFAM" id="SSF53697">
    <property type="entry name" value="SIS domain"/>
    <property type="match status" value="1"/>
</dbReference>
<dbReference type="GO" id="GO:0006094">
    <property type="term" value="P:gluconeogenesis"/>
    <property type="evidence" value="ECO:0007669"/>
    <property type="project" value="InterPro"/>
</dbReference>
<proteinExistence type="predicted"/>
<sequence>MPNPSTLTLIQLPAWQALVDHHRSMSARHLRQFFADDPQRGERLQVEAAGLYLDFSKNRITDETLTLLVDLARG</sequence>
<protein>
    <recommendedName>
        <fullName evidence="3">Glucose-6-phosphate isomerase</fullName>
    </recommendedName>
</protein>
<dbReference type="AlphaFoldDB" id="A0A1D8IP63"/>